<protein>
    <recommendedName>
        <fullName evidence="3">Sporadically distributed protein, TIGR04141 family</fullName>
    </recommendedName>
</protein>
<comment type="caution">
    <text evidence="1">The sequence shown here is derived from an EMBL/GenBank/DDBJ whole genome shotgun (WGS) entry which is preliminary data.</text>
</comment>
<evidence type="ECO:0000313" key="2">
    <source>
        <dbReference type="Proteomes" id="UP000285961"/>
    </source>
</evidence>
<dbReference type="NCBIfam" id="TIGR04141">
    <property type="entry name" value="TIGR04141 family sporadically distributed protein"/>
    <property type="match status" value="1"/>
</dbReference>
<sequence length="528" mass="60701">MSQRTPVNRLSIYLIKADYSEHRDILKNPDDLKSKALNGIGILYFGESHAFEPSWIRKFFGTSLGKDLDLFNASSKAVLLTEVAVSSNERRIFAIPFGYGWTFLNPGTWEERFGLKVTLNAVDPSHLRRIHKKNMSSVPKDASEQLSREGVAADFGIDIEQDLIQSVTGKPKDGKFGKTVTGKDSLSLSVKVNLFDIKDFLKDCYERFASDDYKEDFGWIDQISEIKNPNTIKRLNDEMIDNIKRDRLEKIWMAVPELVDWSDVLGFSFRNKKVDLREDIILSQFLQDLPESEKSNLDHSIFNRHIYCFSSSSEELKYQWKAYNCLYCEIHDDKKEKTYLLSNGKWYEVAKEFAKRVDREYQHLRDSRASVYLPSYTHRNEKEYNQKTAKGDVSFYCMDGDLIPHGGGYSKIEFCDLFTRSKEIIHVKQYGGSAVLSHLFSQGVVSGELLVADSDFRKKVNDKLPNSHKIGKPNVKLNPSDYHIIFAIISSSAKPLEIPFFSKVSLRNAKRRLETFGYKVSLQKINAE</sequence>
<dbReference type="AlphaFoldDB" id="A0A419ESH8"/>
<dbReference type="Pfam" id="PF19614">
    <property type="entry name" value="DUF6119"/>
    <property type="match status" value="1"/>
</dbReference>
<dbReference type="InterPro" id="IPR026487">
    <property type="entry name" value="CHP04141"/>
</dbReference>
<accession>A0A419ESH8</accession>
<evidence type="ECO:0000313" key="1">
    <source>
        <dbReference type="EMBL" id="RJP66555.1"/>
    </source>
</evidence>
<gene>
    <name evidence="1" type="ORF">C4532_15910</name>
</gene>
<proteinExistence type="predicted"/>
<dbReference type="Proteomes" id="UP000285961">
    <property type="component" value="Unassembled WGS sequence"/>
</dbReference>
<reference evidence="1 2" key="1">
    <citation type="journal article" date="2017" name="ISME J.">
        <title>Energy and carbon metabolisms in a deep terrestrial subsurface fluid microbial community.</title>
        <authorList>
            <person name="Momper L."/>
            <person name="Jungbluth S.P."/>
            <person name="Lee M.D."/>
            <person name="Amend J.P."/>
        </authorList>
    </citation>
    <scope>NUCLEOTIDE SEQUENCE [LARGE SCALE GENOMIC DNA]</scope>
    <source>
        <strain evidence="1">SURF_17</strain>
    </source>
</reference>
<organism evidence="1 2">
    <name type="scientific">Candidatus Abyssobacteria bacterium SURF_17</name>
    <dbReference type="NCBI Taxonomy" id="2093361"/>
    <lineage>
        <taxon>Bacteria</taxon>
        <taxon>Pseudomonadati</taxon>
        <taxon>Candidatus Hydrogenedentota</taxon>
        <taxon>Candidatus Abyssobacteria</taxon>
    </lineage>
</organism>
<dbReference type="EMBL" id="QZKI01000114">
    <property type="protein sequence ID" value="RJP66555.1"/>
    <property type="molecule type" value="Genomic_DNA"/>
</dbReference>
<name>A0A419ESH8_9BACT</name>
<evidence type="ECO:0008006" key="3">
    <source>
        <dbReference type="Google" id="ProtNLM"/>
    </source>
</evidence>